<sequence length="158" mass="17213">MAFKVQGDSRGKSKYIDNSDLFCTNCNIKGHDNKGCFQLIGYPEWWGDRPRMPVKGGGRGSSTSRGSRQDYRRGDAGRGKSTGSSTNNSDSSNVRANKVDSNSLHIANNKQQGQQGLTADVSSLVGVSTSQIQQILEILNSNKDNTHGCEDEDGDWPR</sequence>
<proteinExistence type="predicted"/>
<reference evidence="2" key="1">
    <citation type="journal article" date="2021" name="Nat. Commun.">
        <title>Genomic analyses provide insights into spinach domestication and the genetic basis of agronomic traits.</title>
        <authorList>
            <person name="Cai X."/>
            <person name="Sun X."/>
            <person name="Xu C."/>
            <person name="Sun H."/>
            <person name="Wang X."/>
            <person name="Ge C."/>
            <person name="Zhang Z."/>
            <person name="Wang Q."/>
            <person name="Fei Z."/>
            <person name="Jiao C."/>
            <person name="Wang Q."/>
        </authorList>
    </citation>
    <scope>NUCLEOTIDE SEQUENCE [LARGE SCALE GENOMIC DNA]</scope>
    <source>
        <strain evidence="2">cv. Varoflay</strain>
    </source>
</reference>
<evidence type="ECO:0000313" key="2">
    <source>
        <dbReference type="Proteomes" id="UP000813463"/>
    </source>
</evidence>
<keyword evidence="2" id="KW-1185">Reference proteome</keyword>
<dbReference type="Proteomes" id="UP000813463">
    <property type="component" value="Chromosome 2"/>
</dbReference>
<dbReference type="RefSeq" id="XP_056691545.1">
    <property type="nucleotide sequence ID" value="XM_056835567.1"/>
</dbReference>
<dbReference type="PANTHER" id="PTHR34222:SF28">
    <property type="entry name" value="CCHC-TYPE DOMAIN-CONTAINING PROTEIN"/>
    <property type="match status" value="1"/>
</dbReference>
<organism evidence="2 3">
    <name type="scientific">Spinacia oleracea</name>
    <name type="common">Spinach</name>
    <dbReference type="NCBI Taxonomy" id="3562"/>
    <lineage>
        <taxon>Eukaryota</taxon>
        <taxon>Viridiplantae</taxon>
        <taxon>Streptophyta</taxon>
        <taxon>Embryophyta</taxon>
        <taxon>Tracheophyta</taxon>
        <taxon>Spermatophyta</taxon>
        <taxon>Magnoliopsida</taxon>
        <taxon>eudicotyledons</taxon>
        <taxon>Gunneridae</taxon>
        <taxon>Pentapetalae</taxon>
        <taxon>Caryophyllales</taxon>
        <taxon>Chenopodiaceae</taxon>
        <taxon>Chenopodioideae</taxon>
        <taxon>Anserineae</taxon>
        <taxon>Spinacia</taxon>
    </lineage>
</organism>
<feature type="region of interest" description="Disordered" evidence="1">
    <location>
        <begin position="51"/>
        <end position="115"/>
    </location>
</feature>
<protein>
    <submittedName>
        <fullName evidence="3">Uncharacterized protein</fullName>
    </submittedName>
</protein>
<gene>
    <name evidence="3" type="primary">LOC130467111</name>
</gene>
<feature type="compositionally biased region" description="Polar residues" evidence="1">
    <location>
        <begin position="99"/>
        <end position="115"/>
    </location>
</feature>
<evidence type="ECO:0000313" key="3">
    <source>
        <dbReference type="RefSeq" id="XP_056691545.1"/>
    </source>
</evidence>
<feature type="compositionally biased region" description="Basic and acidic residues" evidence="1">
    <location>
        <begin position="67"/>
        <end position="78"/>
    </location>
</feature>
<feature type="compositionally biased region" description="Low complexity" evidence="1">
    <location>
        <begin position="81"/>
        <end position="93"/>
    </location>
</feature>
<name>A0ABM3R7G7_SPIOL</name>
<accession>A0ABM3R7G7</accession>
<evidence type="ECO:0000256" key="1">
    <source>
        <dbReference type="SAM" id="MobiDB-lite"/>
    </source>
</evidence>
<dbReference type="PANTHER" id="PTHR34222">
    <property type="entry name" value="GAG_PRE-INTEGRS DOMAIN-CONTAINING PROTEIN"/>
    <property type="match status" value="1"/>
</dbReference>
<dbReference type="GeneID" id="130467111"/>
<reference evidence="3" key="2">
    <citation type="submission" date="2025-08" db="UniProtKB">
        <authorList>
            <consortium name="RefSeq"/>
        </authorList>
    </citation>
    <scope>IDENTIFICATION</scope>
    <source>
        <tissue evidence="3">Leaf</tissue>
    </source>
</reference>